<feature type="transmembrane region" description="Helical" evidence="1">
    <location>
        <begin position="234"/>
        <end position="252"/>
    </location>
</feature>
<dbReference type="EMBL" id="JAAKGU010000012">
    <property type="protein sequence ID" value="NGM84901.1"/>
    <property type="molecule type" value="Genomic_DNA"/>
</dbReference>
<evidence type="ECO:0000256" key="1">
    <source>
        <dbReference type="SAM" id="Phobius"/>
    </source>
</evidence>
<feature type="transmembrane region" description="Helical" evidence="1">
    <location>
        <begin position="330"/>
        <end position="349"/>
    </location>
</feature>
<organism evidence="3 4">
    <name type="scientific">Paenibacillus apii</name>
    <dbReference type="NCBI Taxonomy" id="1850370"/>
    <lineage>
        <taxon>Bacteria</taxon>
        <taxon>Bacillati</taxon>
        <taxon>Bacillota</taxon>
        <taxon>Bacilli</taxon>
        <taxon>Bacillales</taxon>
        <taxon>Paenibacillaceae</taxon>
        <taxon>Paenibacillus</taxon>
    </lineage>
</organism>
<evidence type="ECO:0000259" key="2">
    <source>
        <dbReference type="Pfam" id="PF20047"/>
    </source>
</evidence>
<keyword evidence="4" id="KW-1185">Reference proteome</keyword>
<feature type="transmembrane region" description="Helical" evidence="1">
    <location>
        <begin position="272"/>
        <end position="290"/>
    </location>
</feature>
<protein>
    <recommendedName>
        <fullName evidence="2">DUF6449 domain-containing protein</fullName>
    </recommendedName>
</protein>
<feature type="transmembrane region" description="Helical" evidence="1">
    <location>
        <begin position="144"/>
        <end position="170"/>
    </location>
</feature>
<dbReference type="Pfam" id="PF20047">
    <property type="entry name" value="DUF6449"/>
    <property type="match status" value="1"/>
</dbReference>
<feature type="transmembrane region" description="Helical" evidence="1">
    <location>
        <begin position="102"/>
        <end position="124"/>
    </location>
</feature>
<feature type="transmembrane region" description="Helical" evidence="1">
    <location>
        <begin position="21"/>
        <end position="41"/>
    </location>
</feature>
<comment type="caution">
    <text evidence="3">The sequence shown here is derived from an EMBL/GenBank/DDBJ whole genome shotgun (WGS) entry which is preliminary data.</text>
</comment>
<name>A0A6M1PXI8_9BACL</name>
<sequence>MTSRRFYFNRGMLRQNLRQHSWIAVVYLLGLLFALPLQMFLGGNGNPDSPPQKVKDLFYISGSLTMLFTLSLPVAAGLLLFRYLQHKGAADMAHSLPLRRKHLLTVQLLSGFILLLVPVWITALTAGVVQGWDGNMFLYSGADVWSWGAIVSLLSLFLFTLTAFAGICLGITVLQGIVVYILLILPAVLSQMALFHLSMYLYGFPYNNLRGIDYWSPLLHMININAVPYSWGELGIYAALIVLFVLLSYVLYRKRQVETAGQAIAFTYFNPLFKGGVMLCAMLISGTYFAQMRPGGIGWAVAGFAIGAVIGYAGAEMVIRKSWQILNRKLPLRFAGYVVVLGLLLYLPVSPLTGFETRLPAADKVAGVFAGSLYQAYTDSQSVHAIPADYNTIGSPYKGVDPFSSDPAYITSVRKLHEALIQVRPGEGEDRYKVYTGRRLFGYTLVYELKDGHKVARQYNIPLAGFEPELRAVMESPSFKRTEYLLPLLDKKAASIQVSSGVKYVNITDAADIAAFKELLKKEILNMSFEDQTDDAVSLANIRIATEESINHPYSGYMFGGYNWKPSFHELGAWLEQKGYAEKVRIKPEDLVSVEVAKQSGEDVLSKGMDYDPWAHLRAAREAGRSVIVKDKARIDEILKIQRLYSAEKGSYLVLLKFRNGNSNISRLKASDLTPELKALLP</sequence>
<evidence type="ECO:0000313" key="3">
    <source>
        <dbReference type="EMBL" id="NGM84901.1"/>
    </source>
</evidence>
<feature type="domain" description="DUF6449" evidence="2">
    <location>
        <begin position="447"/>
        <end position="549"/>
    </location>
</feature>
<accession>A0A6M1PXI8</accession>
<feature type="transmembrane region" description="Helical" evidence="1">
    <location>
        <begin position="296"/>
        <end position="318"/>
    </location>
</feature>
<dbReference type="AlphaFoldDB" id="A0A6M1PXI8"/>
<keyword evidence="1" id="KW-0812">Transmembrane</keyword>
<feature type="transmembrane region" description="Helical" evidence="1">
    <location>
        <begin position="57"/>
        <end position="81"/>
    </location>
</feature>
<reference evidence="3 4" key="1">
    <citation type="submission" date="2020-02" db="EMBL/GenBank/DDBJ databases">
        <authorList>
            <person name="Gao J."/>
            <person name="Sun J."/>
        </authorList>
    </citation>
    <scope>NUCLEOTIDE SEQUENCE [LARGE SCALE GENOMIC DNA]</scope>
    <source>
        <strain evidence="3 4">7124</strain>
    </source>
</reference>
<gene>
    <name evidence="3" type="ORF">G5B47_21085</name>
</gene>
<feature type="transmembrane region" description="Helical" evidence="1">
    <location>
        <begin position="177"/>
        <end position="202"/>
    </location>
</feature>
<dbReference type="RefSeq" id="WP_165102421.1">
    <property type="nucleotide sequence ID" value="NZ_JAAKGU010000012.1"/>
</dbReference>
<keyword evidence="1" id="KW-1133">Transmembrane helix</keyword>
<keyword evidence="1" id="KW-0472">Membrane</keyword>
<dbReference type="Proteomes" id="UP000480151">
    <property type="component" value="Unassembled WGS sequence"/>
</dbReference>
<proteinExistence type="predicted"/>
<evidence type="ECO:0000313" key="4">
    <source>
        <dbReference type="Proteomes" id="UP000480151"/>
    </source>
</evidence>
<dbReference type="InterPro" id="IPR045611">
    <property type="entry name" value="DUF6449"/>
</dbReference>